<dbReference type="Proteomes" id="UP000236497">
    <property type="component" value="Unassembled WGS sequence"/>
</dbReference>
<gene>
    <name evidence="1" type="ORF">HHT355_0879</name>
</gene>
<dbReference type="PROSITE" id="PS51257">
    <property type="entry name" value="PROKAR_LIPOPROTEIN"/>
    <property type="match status" value="1"/>
</dbReference>
<dbReference type="RefSeq" id="WP_103202196.1">
    <property type="nucleotide sequence ID" value="NZ_CVTD020000010.1"/>
</dbReference>
<dbReference type="AlphaFoldDB" id="A0A0H5SF33"/>
<sequence>MKNRYYVILITILTVLSGLTGCSHKEQTSQTVSKVSVTPAPSKITPLSAYKSVLQDESPFFCVDSGKDLYISQINEAVSSDSSVQAKVSKFTVVDLENDNIPEVILQLTVNENEYFGFEVLSYKDGVVYGYTLWYRTFMDLKEDGTFSFSGGASDYGFGSITFTDKGYTIDKITYCEATYNSDNNLDISYFVNHKKATEEEFLSAIAEQNDKTHPTWNDFTTENISGLTL</sequence>
<name>A0A0H5SF33_HERHM</name>
<proteinExistence type="predicted"/>
<evidence type="ECO:0000313" key="2">
    <source>
        <dbReference type="Proteomes" id="UP000236497"/>
    </source>
</evidence>
<evidence type="ECO:0000313" key="1">
    <source>
        <dbReference type="EMBL" id="CRZ34082.1"/>
    </source>
</evidence>
<protein>
    <submittedName>
        <fullName evidence="1">Putative secreted protein</fullName>
    </submittedName>
</protein>
<accession>A0A0H5SF33</accession>
<organism evidence="1 2">
    <name type="scientific">Herbinix hemicellulosilytica</name>
    <dbReference type="NCBI Taxonomy" id="1564487"/>
    <lineage>
        <taxon>Bacteria</taxon>
        <taxon>Bacillati</taxon>
        <taxon>Bacillota</taxon>
        <taxon>Clostridia</taxon>
        <taxon>Lachnospirales</taxon>
        <taxon>Lachnospiraceae</taxon>
        <taxon>Herbinix</taxon>
    </lineage>
</organism>
<dbReference type="EMBL" id="CVTD020000010">
    <property type="protein sequence ID" value="CRZ34082.1"/>
    <property type="molecule type" value="Genomic_DNA"/>
</dbReference>
<dbReference type="OrthoDB" id="2086390at2"/>
<keyword evidence="2" id="KW-1185">Reference proteome</keyword>
<reference evidence="1 2" key="1">
    <citation type="submission" date="2015-06" db="EMBL/GenBank/DDBJ databases">
        <authorList>
            <person name="Wibberg Daniel"/>
        </authorList>
    </citation>
    <scope>NUCLEOTIDE SEQUENCE [LARGE SCALE GENOMIC DNA]</scope>
    <source>
        <strain evidence="1 2">T3/55T</strain>
    </source>
</reference>